<proteinExistence type="predicted"/>
<evidence type="ECO:0000313" key="9">
    <source>
        <dbReference type="EMBL" id="CAL8122614.1"/>
    </source>
</evidence>
<evidence type="ECO:0000256" key="1">
    <source>
        <dbReference type="ARBA" id="ARBA00004141"/>
    </source>
</evidence>
<feature type="transmembrane region" description="Helical" evidence="6">
    <location>
        <begin position="420"/>
        <end position="439"/>
    </location>
</feature>
<evidence type="ECO:0000256" key="6">
    <source>
        <dbReference type="SAM" id="Phobius"/>
    </source>
</evidence>
<feature type="transmembrane region" description="Helical" evidence="6">
    <location>
        <begin position="385"/>
        <end position="408"/>
    </location>
</feature>
<sequence>MTLQHRKKPSFLIIILFLIQHDVFEHTTAETAEVNSFSNQDQFYLNFLSSSEVQETIIQKCCAPSQKLNENGECVELDFEPQTVSLEKRIRRAIFNATSKNDSITTGEAEDSIVIGFLQRRPTCEDGVRKQRIYSILSEEPQLTSSLQFVTEEFDESTGNYTLIVDSRDYCLDWKHEEIITVEFCFKQSCLPLLNSKITSKSSPELSSKSLCLRKCCPPQHMIDRDACNCVKHDIPWQLSSLAQEDIGESSLMKGSTPSFGVDDANRAANGHAISLPVSWLTGPPNCDYYEVFIDNYERYYINSGGLLITEQLGTFAKTVPKDYCFDAVLQKRATGLQLDMNDGESENSSVTDGRNEILIYSRQVALVCFEKTVEKEKENNWKRVLYTILTAISCIFLLITCIIYTILRKELNLPGWLQFAYAFCLLLTFSLLTVAQLWTQQIHEISKGLCRALGYALHFFFLSCFFWLMSMNLDMFLSFRSSAIARGFEQSRGKRRFLEFTAFSIGFPTAITLLVLAVDSSYSDEPNIEGGSFWTLSKTGIGESSCVIELGNKMAQLHYFYGFVGTLLLVNLVIFICTLISLRNRERETRLAKRQSTSNYDYDRLQLFTRLFLIMGILWIFEVISWLFEVSNVMSDNMKLIFVFTDSLNALQGIAVFIMFIWKRQTWKQLKKKFKATFGKRGKRPLSRPSYNCTVSSNSHGATKSTSSVKSSHLSSTKSIDSSLMSSAPTVVTTVENNYSCIPK</sequence>
<evidence type="ECO:0000256" key="5">
    <source>
        <dbReference type="SAM" id="MobiDB-lite"/>
    </source>
</evidence>
<evidence type="ECO:0000256" key="7">
    <source>
        <dbReference type="SAM" id="SignalP"/>
    </source>
</evidence>
<dbReference type="PANTHER" id="PTHR46953:SF1">
    <property type="entry name" value="G-PROTEIN COUPLED RECEPTOR MTH-LIKE 1-RELATED"/>
    <property type="match status" value="1"/>
</dbReference>
<dbReference type="InterPro" id="IPR017981">
    <property type="entry name" value="GPCR_2-like_7TM"/>
</dbReference>
<dbReference type="InterPro" id="IPR052808">
    <property type="entry name" value="GPCR_Mth-like"/>
</dbReference>
<feature type="region of interest" description="Disordered" evidence="5">
    <location>
        <begin position="681"/>
        <end position="711"/>
    </location>
</feature>
<dbReference type="CDD" id="cd15039">
    <property type="entry name" value="7tmB3_Methuselah-like"/>
    <property type="match status" value="1"/>
</dbReference>
<gene>
    <name evidence="9" type="ORF">ODALV1_LOCUS19887</name>
</gene>
<evidence type="ECO:0000313" key="10">
    <source>
        <dbReference type="Proteomes" id="UP001642540"/>
    </source>
</evidence>
<feature type="domain" description="G-protein coupled receptors family 2 profile 2" evidence="8">
    <location>
        <begin position="383"/>
        <end position="665"/>
    </location>
</feature>
<evidence type="ECO:0000256" key="3">
    <source>
        <dbReference type="ARBA" id="ARBA00022989"/>
    </source>
</evidence>
<comment type="caution">
    <text evidence="9">The sequence shown here is derived from an EMBL/GenBank/DDBJ whole genome shotgun (WGS) entry which is preliminary data.</text>
</comment>
<feature type="compositionally biased region" description="Polar residues" evidence="5">
    <location>
        <begin position="690"/>
        <end position="703"/>
    </location>
</feature>
<evidence type="ECO:0000256" key="2">
    <source>
        <dbReference type="ARBA" id="ARBA00022692"/>
    </source>
</evidence>
<keyword evidence="2 6" id="KW-0812">Transmembrane</keyword>
<feature type="transmembrane region" description="Helical" evidence="6">
    <location>
        <begin position="459"/>
        <end position="478"/>
    </location>
</feature>
<keyword evidence="7" id="KW-0732">Signal</keyword>
<feature type="chain" id="PRO_5046533347" description="G-protein coupled receptors family 2 profile 2 domain-containing protein" evidence="7">
    <location>
        <begin position="26"/>
        <end position="745"/>
    </location>
</feature>
<comment type="subcellular location">
    <subcellularLocation>
        <location evidence="1">Membrane</location>
        <topology evidence="1">Multi-pass membrane protein</topology>
    </subcellularLocation>
</comment>
<dbReference type="EMBL" id="CAXLJM020000068">
    <property type="protein sequence ID" value="CAL8122614.1"/>
    <property type="molecule type" value="Genomic_DNA"/>
</dbReference>
<dbReference type="Gene3D" id="1.20.1070.10">
    <property type="entry name" value="Rhodopsin 7-helix transmembrane proteins"/>
    <property type="match status" value="1"/>
</dbReference>
<dbReference type="PANTHER" id="PTHR46953">
    <property type="entry name" value="G-PROTEIN COUPLED RECEPTOR MTH-LIKE 1-RELATED"/>
    <property type="match status" value="1"/>
</dbReference>
<name>A0ABP1R8Y1_9HEXA</name>
<keyword evidence="3 6" id="KW-1133">Transmembrane helix</keyword>
<keyword evidence="10" id="KW-1185">Reference proteome</keyword>
<keyword evidence="4 6" id="KW-0472">Membrane</keyword>
<feature type="transmembrane region" description="Helical" evidence="6">
    <location>
        <begin position="560"/>
        <end position="583"/>
    </location>
</feature>
<dbReference type="PROSITE" id="PS50261">
    <property type="entry name" value="G_PROTEIN_RECEP_F2_4"/>
    <property type="match status" value="1"/>
</dbReference>
<accession>A0ABP1R8Y1</accession>
<feature type="signal peptide" evidence="7">
    <location>
        <begin position="1"/>
        <end position="25"/>
    </location>
</feature>
<dbReference type="SUPFAM" id="SSF81321">
    <property type="entry name" value="Family A G protein-coupled receptor-like"/>
    <property type="match status" value="1"/>
</dbReference>
<dbReference type="Proteomes" id="UP001642540">
    <property type="component" value="Unassembled WGS sequence"/>
</dbReference>
<protein>
    <recommendedName>
        <fullName evidence="8">G-protein coupled receptors family 2 profile 2 domain-containing protein</fullName>
    </recommendedName>
</protein>
<evidence type="ECO:0000256" key="4">
    <source>
        <dbReference type="ARBA" id="ARBA00023136"/>
    </source>
</evidence>
<dbReference type="Pfam" id="PF00002">
    <property type="entry name" value="7tm_2"/>
    <property type="match status" value="1"/>
</dbReference>
<organism evidence="9 10">
    <name type="scientific">Orchesella dallaii</name>
    <dbReference type="NCBI Taxonomy" id="48710"/>
    <lineage>
        <taxon>Eukaryota</taxon>
        <taxon>Metazoa</taxon>
        <taxon>Ecdysozoa</taxon>
        <taxon>Arthropoda</taxon>
        <taxon>Hexapoda</taxon>
        <taxon>Collembola</taxon>
        <taxon>Entomobryomorpha</taxon>
        <taxon>Entomobryoidea</taxon>
        <taxon>Orchesellidae</taxon>
        <taxon>Orchesellinae</taxon>
        <taxon>Orchesella</taxon>
    </lineage>
</organism>
<dbReference type="InterPro" id="IPR000832">
    <property type="entry name" value="GPCR_2_secretin-like"/>
</dbReference>
<feature type="transmembrane region" description="Helical" evidence="6">
    <location>
        <begin position="641"/>
        <end position="663"/>
    </location>
</feature>
<reference evidence="9 10" key="1">
    <citation type="submission" date="2024-08" db="EMBL/GenBank/DDBJ databases">
        <authorList>
            <person name="Cucini C."/>
            <person name="Frati F."/>
        </authorList>
    </citation>
    <scope>NUCLEOTIDE SEQUENCE [LARGE SCALE GENOMIC DNA]</scope>
</reference>
<evidence type="ECO:0000259" key="8">
    <source>
        <dbReference type="PROSITE" id="PS50261"/>
    </source>
</evidence>
<feature type="transmembrane region" description="Helical" evidence="6">
    <location>
        <begin position="608"/>
        <end position="629"/>
    </location>
</feature>